<dbReference type="GO" id="GO:0005198">
    <property type="term" value="F:structural molecule activity"/>
    <property type="evidence" value="ECO:0007669"/>
    <property type="project" value="UniProtKB-UniRule"/>
</dbReference>
<keyword evidence="9 13" id="KW-0653">Protein transport</keyword>
<comment type="function">
    <text evidence="13">The coatomer is a cytosolic protein complex that binds to dilysine motifs and reversibly associates with Golgi non-clathrin-coated vesicles, which further mediate biosynthetic protein transport from the ER, via the Golgi up to the trans Golgi network. The coatomer complex is required for budding from Golgi membranes, and is essential for the retrograde Golgi-to-ER transport of dilysine-tagged proteins.</text>
</comment>
<dbReference type="WBParaSite" id="MBELARI_LOCUS9171">
    <property type="protein sequence ID" value="MBELARI_LOCUS9171"/>
    <property type="gene ID" value="MBELARI_LOCUS9171"/>
</dbReference>
<dbReference type="GO" id="GO:0006891">
    <property type="term" value="P:intra-Golgi vesicle-mediated transport"/>
    <property type="evidence" value="ECO:0007669"/>
    <property type="project" value="TreeGrafter"/>
</dbReference>
<comment type="subunit">
    <text evidence="4">Oligomeric complex that consists of at least the alpha, beta, beta', gamma, delta, epsilon and zeta subunits.</text>
</comment>
<evidence type="ECO:0000256" key="7">
    <source>
        <dbReference type="ARBA" id="ARBA00022490"/>
    </source>
</evidence>
<evidence type="ECO:0000256" key="10">
    <source>
        <dbReference type="ARBA" id="ARBA00023034"/>
    </source>
</evidence>
<sequence>MSVDKLFDIRNNFYIGNFQGCISEAQKLAAKTEDEKQSKDVYINRAYIAQGKSSVVLAEVPASTKSEALKAVRRLAEFETTKNPEKLIEQVEGEAQSSSDDYARIVYGSLFLSASKPEETLKLLHNVEHLEARAASIHALLAMDRPDLAMKELKRMSEMDEDATITQLATAWVNLTIGKEKLKDAFYIFQEMIDKYGATPYLLVGQSNALIAQGQGGDAEKVLDEVLSRDPNSAEAMVNRIRAILANESAKPANNLGKKQLVQVTATNPKHPFVEEIENATIALERLT</sequence>
<evidence type="ECO:0000256" key="5">
    <source>
        <dbReference type="ARBA" id="ARBA00015828"/>
    </source>
</evidence>
<dbReference type="InterPro" id="IPR011990">
    <property type="entry name" value="TPR-like_helical_dom_sf"/>
</dbReference>
<dbReference type="Proteomes" id="UP000887575">
    <property type="component" value="Unassembled WGS sequence"/>
</dbReference>
<keyword evidence="7 13" id="KW-0963">Cytoplasm</keyword>
<comment type="similarity">
    <text evidence="3 13">Belongs to the COPE family.</text>
</comment>
<evidence type="ECO:0000256" key="6">
    <source>
        <dbReference type="ARBA" id="ARBA00022448"/>
    </source>
</evidence>
<proteinExistence type="inferred from homology"/>
<dbReference type="SUPFAM" id="SSF48452">
    <property type="entry name" value="TPR-like"/>
    <property type="match status" value="1"/>
</dbReference>
<dbReference type="GO" id="GO:0030126">
    <property type="term" value="C:COPI vesicle coat"/>
    <property type="evidence" value="ECO:0007669"/>
    <property type="project" value="TreeGrafter"/>
</dbReference>
<evidence type="ECO:0000256" key="4">
    <source>
        <dbReference type="ARBA" id="ARBA00011775"/>
    </source>
</evidence>
<reference evidence="15" key="1">
    <citation type="submission" date="2024-02" db="UniProtKB">
        <authorList>
            <consortium name="WormBaseParasite"/>
        </authorList>
    </citation>
    <scope>IDENTIFICATION</scope>
</reference>
<evidence type="ECO:0000313" key="14">
    <source>
        <dbReference type="Proteomes" id="UP000887575"/>
    </source>
</evidence>
<protein>
    <recommendedName>
        <fullName evidence="5 13">Coatomer subunit epsilon</fullName>
    </recommendedName>
</protein>
<dbReference type="GO" id="GO:0006888">
    <property type="term" value="P:endoplasmic reticulum to Golgi vesicle-mediated transport"/>
    <property type="evidence" value="ECO:0007669"/>
    <property type="project" value="TreeGrafter"/>
</dbReference>
<dbReference type="GO" id="GO:0000139">
    <property type="term" value="C:Golgi membrane"/>
    <property type="evidence" value="ECO:0007669"/>
    <property type="project" value="UniProtKB-SubCell"/>
</dbReference>
<comment type="subcellular location">
    <subcellularLocation>
        <location evidence="2">Cytoplasmic vesicle</location>
        <location evidence="2">COPI-coated vesicle membrane</location>
        <topology evidence="2">Peripheral membrane protein</topology>
        <orientation evidence="2">Cytoplasmic side</orientation>
    </subcellularLocation>
    <subcellularLocation>
        <location evidence="1">Golgi apparatus membrane</location>
        <topology evidence="1">Peripheral membrane protein</topology>
        <orientation evidence="1">Cytoplasmic side</orientation>
    </subcellularLocation>
</comment>
<keyword evidence="8 13" id="KW-0931">ER-Golgi transport</keyword>
<keyword evidence="11 13" id="KW-0472">Membrane</keyword>
<evidence type="ECO:0000256" key="2">
    <source>
        <dbReference type="ARBA" id="ARBA00004347"/>
    </source>
</evidence>
<evidence type="ECO:0000256" key="9">
    <source>
        <dbReference type="ARBA" id="ARBA00022927"/>
    </source>
</evidence>
<evidence type="ECO:0000256" key="3">
    <source>
        <dbReference type="ARBA" id="ARBA00008827"/>
    </source>
</evidence>
<evidence type="ECO:0000313" key="15">
    <source>
        <dbReference type="WBParaSite" id="MBELARI_LOCUS9171"/>
    </source>
</evidence>
<dbReference type="InterPro" id="IPR006822">
    <property type="entry name" value="Coatomer_esu"/>
</dbReference>
<evidence type="ECO:0000256" key="1">
    <source>
        <dbReference type="ARBA" id="ARBA00004255"/>
    </source>
</evidence>
<evidence type="ECO:0000256" key="13">
    <source>
        <dbReference type="PIRNR" id="PIRNR016478"/>
    </source>
</evidence>
<dbReference type="GO" id="GO:0015031">
    <property type="term" value="P:protein transport"/>
    <property type="evidence" value="ECO:0007669"/>
    <property type="project" value="UniProtKB-UniRule"/>
</dbReference>
<dbReference type="AlphaFoldDB" id="A0AAF3FPM0"/>
<keyword evidence="14" id="KW-1185">Reference proteome</keyword>
<dbReference type="GO" id="GO:0006890">
    <property type="term" value="P:retrograde vesicle-mediated transport, Golgi to endoplasmic reticulum"/>
    <property type="evidence" value="ECO:0007669"/>
    <property type="project" value="UniProtKB-UniRule"/>
</dbReference>
<dbReference type="Gene3D" id="1.25.40.10">
    <property type="entry name" value="Tetratricopeptide repeat domain"/>
    <property type="match status" value="1"/>
</dbReference>
<organism evidence="14 15">
    <name type="scientific">Mesorhabditis belari</name>
    <dbReference type="NCBI Taxonomy" id="2138241"/>
    <lineage>
        <taxon>Eukaryota</taxon>
        <taxon>Metazoa</taxon>
        <taxon>Ecdysozoa</taxon>
        <taxon>Nematoda</taxon>
        <taxon>Chromadorea</taxon>
        <taxon>Rhabditida</taxon>
        <taxon>Rhabditina</taxon>
        <taxon>Rhabditomorpha</taxon>
        <taxon>Rhabditoidea</taxon>
        <taxon>Rhabditidae</taxon>
        <taxon>Mesorhabditinae</taxon>
        <taxon>Mesorhabditis</taxon>
    </lineage>
</organism>
<dbReference type="Pfam" id="PF04733">
    <property type="entry name" value="Coatomer_E"/>
    <property type="match status" value="1"/>
</dbReference>
<dbReference type="PIRSF" id="PIRSF016478">
    <property type="entry name" value="Coatomer_esu"/>
    <property type="match status" value="1"/>
</dbReference>
<keyword evidence="6 13" id="KW-0813">Transport</keyword>
<accession>A0AAF3FPM0</accession>
<evidence type="ECO:0000256" key="8">
    <source>
        <dbReference type="ARBA" id="ARBA00022892"/>
    </source>
</evidence>
<dbReference type="PANTHER" id="PTHR10805:SF0">
    <property type="entry name" value="COATOMER SUBUNIT EPSILON"/>
    <property type="match status" value="1"/>
</dbReference>
<dbReference type="PANTHER" id="PTHR10805">
    <property type="entry name" value="COATOMER SUBUNIT EPSILON"/>
    <property type="match status" value="1"/>
</dbReference>
<evidence type="ECO:0000256" key="12">
    <source>
        <dbReference type="ARBA" id="ARBA00023329"/>
    </source>
</evidence>
<keyword evidence="12 13" id="KW-0968">Cytoplasmic vesicle</keyword>
<evidence type="ECO:0000256" key="11">
    <source>
        <dbReference type="ARBA" id="ARBA00023136"/>
    </source>
</evidence>
<name>A0AAF3FPM0_9BILA</name>
<keyword evidence="10 13" id="KW-0333">Golgi apparatus</keyword>